<dbReference type="InterPro" id="IPR013094">
    <property type="entry name" value="AB_hydrolase_3"/>
</dbReference>
<dbReference type="AlphaFoldDB" id="A0A494Z2F5"/>
<evidence type="ECO:0000259" key="2">
    <source>
        <dbReference type="Pfam" id="PF07859"/>
    </source>
</evidence>
<dbReference type="OrthoDB" id="9815425at2"/>
<dbReference type="GO" id="GO:0016787">
    <property type="term" value="F:hydrolase activity"/>
    <property type="evidence" value="ECO:0007669"/>
    <property type="project" value="UniProtKB-KW"/>
</dbReference>
<keyword evidence="1 3" id="KW-0378">Hydrolase</keyword>
<gene>
    <name evidence="3" type="ORF">D8M03_09245</name>
</gene>
<dbReference type="Gene3D" id="3.40.50.1820">
    <property type="entry name" value="alpha/beta hydrolase"/>
    <property type="match status" value="1"/>
</dbReference>
<dbReference type="PANTHER" id="PTHR48081">
    <property type="entry name" value="AB HYDROLASE SUPERFAMILY PROTEIN C4A8.06C"/>
    <property type="match status" value="1"/>
</dbReference>
<dbReference type="InterPro" id="IPR029058">
    <property type="entry name" value="AB_hydrolase_fold"/>
</dbReference>
<accession>A0A494Z2F5</accession>
<dbReference type="SUPFAM" id="SSF53474">
    <property type="entry name" value="alpha/beta-Hydrolases"/>
    <property type="match status" value="1"/>
</dbReference>
<dbReference type="Proteomes" id="UP000272238">
    <property type="component" value="Unassembled WGS sequence"/>
</dbReference>
<evidence type="ECO:0000256" key="1">
    <source>
        <dbReference type="ARBA" id="ARBA00022801"/>
    </source>
</evidence>
<evidence type="ECO:0000313" key="3">
    <source>
        <dbReference type="EMBL" id="RKQ16673.1"/>
    </source>
</evidence>
<protein>
    <submittedName>
        <fullName evidence="3">Alpha/beta hydrolase</fullName>
    </submittedName>
</protein>
<name>A0A494Z2F5_9BACL</name>
<dbReference type="EMBL" id="RBZN01000019">
    <property type="protein sequence ID" value="RKQ16673.1"/>
    <property type="molecule type" value="Genomic_DNA"/>
</dbReference>
<dbReference type="Pfam" id="PF07859">
    <property type="entry name" value="Abhydrolase_3"/>
    <property type="match status" value="1"/>
</dbReference>
<dbReference type="InterPro" id="IPR050300">
    <property type="entry name" value="GDXG_lipolytic_enzyme"/>
</dbReference>
<keyword evidence="4" id="KW-1185">Reference proteome</keyword>
<evidence type="ECO:0000313" key="4">
    <source>
        <dbReference type="Proteomes" id="UP000272238"/>
    </source>
</evidence>
<organism evidence="3 4">
    <name type="scientific">Ureibacillus endophyticus</name>
    <dbReference type="NCBI Taxonomy" id="1978490"/>
    <lineage>
        <taxon>Bacteria</taxon>
        <taxon>Bacillati</taxon>
        <taxon>Bacillota</taxon>
        <taxon>Bacilli</taxon>
        <taxon>Bacillales</taxon>
        <taxon>Caryophanaceae</taxon>
        <taxon>Ureibacillus</taxon>
    </lineage>
</organism>
<proteinExistence type="predicted"/>
<dbReference type="PANTHER" id="PTHR48081:SF8">
    <property type="entry name" value="ALPHA_BETA HYDROLASE FOLD-3 DOMAIN-CONTAINING PROTEIN-RELATED"/>
    <property type="match status" value="1"/>
</dbReference>
<dbReference type="RefSeq" id="WP_121214484.1">
    <property type="nucleotide sequence ID" value="NZ_RBZN01000019.1"/>
</dbReference>
<feature type="domain" description="Alpha/beta hydrolase fold-3" evidence="2">
    <location>
        <begin position="67"/>
        <end position="276"/>
    </location>
</feature>
<comment type="caution">
    <text evidence="3">The sequence shown here is derived from an EMBL/GenBank/DDBJ whole genome shotgun (WGS) entry which is preliminary data.</text>
</comment>
<sequence length="298" mass="33617">MPLHHYIEQYFQNNPQARQLGVPVENPPIDKRPKVLNIEELEVDLKTHKIHIRIYTPEEKPPYPLYIYFHGGEYMQGNLETDDVSCRLISSLSGVKVIAVDYRLASTQPAPAAFHDCYNVTKWVVEHAKQLDGDLKKIMIGGASGGGNLATVVVLKSIVTGDFRLAKQVLHYPAIDLHDDKIKGSEYQSRMLYNARYGLDIAKGHDSLKHEDPDSLLFLSPIHADTTLLAQMPQTLIFTAEYDPLCDEGEIYAEKLKEAGVDVKLVRFDGDIHGFMQRFPGSPDYMRGYDITSEFLIG</sequence>
<reference evidence="3 4" key="1">
    <citation type="journal article" date="2016" name="Antonie Van Leeuwenhoek">
        <title>Lysinibacillus endophyticus sp. nov., an indole-3-acetic acid producing endophytic bacterium isolated from corn root (Zea mays cv. Xinken-5).</title>
        <authorList>
            <person name="Yu J."/>
            <person name="Guan X."/>
            <person name="Liu C."/>
            <person name="Xiang W."/>
            <person name="Yu Z."/>
            <person name="Liu X."/>
            <person name="Wang G."/>
        </authorList>
    </citation>
    <scope>NUCLEOTIDE SEQUENCE [LARGE SCALE GENOMIC DNA]</scope>
    <source>
        <strain evidence="3 4">DSM 100506</strain>
    </source>
</reference>